<dbReference type="Gene3D" id="3.40.50.720">
    <property type="entry name" value="NAD(P)-binding Rossmann-like Domain"/>
    <property type="match status" value="1"/>
</dbReference>
<organism evidence="2 3">
    <name type="scientific">Paeniglutamicibacter cryotolerans</name>
    <dbReference type="NCBI Taxonomy" id="670079"/>
    <lineage>
        <taxon>Bacteria</taxon>
        <taxon>Bacillati</taxon>
        <taxon>Actinomycetota</taxon>
        <taxon>Actinomycetes</taxon>
        <taxon>Micrococcales</taxon>
        <taxon>Micrococcaceae</taxon>
        <taxon>Paeniglutamicibacter</taxon>
    </lineage>
</organism>
<dbReference type="SUPFAM" id="SSF55961">
    <property type="entry name" value="Bet v1-like"/>
    <property type="match status" value="1"/>
</dbReference>
<evidence type="ECO:0000313" key="3">
    <source>
        <dbReference type="Proteomes" id="UP000523000"/>
    </source>
</evidence>
<protein>
    <recommendedName>
        <fullName evidence="1">NAD-dependent epimerase/dehydratase domain-containing protein</fullName>
    </recommendedName>
</protein>
<dbReference type="Pfam" id="PF01370">
    <property type="entry name" value="Epimerase"/>
    <property type="match status" value="1"/>
</dbReference>
<dbReference type="Gene3D" id="3.30.530.20">
    <property type="match status" value="1"/>
</dbReference>
<dbReference type="InterPro" id="IPR001509">
    <property type="entry name" value="Epimerase_deHydtase"/>
</dbReference>
<dbReference type="SUPFAM" id="SSF51735">
    <property type="entry name" value="NAD(P)-binding Rossmann-fold domains"/>
    <property type="match status" value="1"/>
</dbReference>
<dbReference type="AlphaFoldDB" id="A0A839QIH2"/>
<keyword evidence="3" id="KW-1185">Reference proteome</keyword>
<dbReference type="InterPro" id="IPR023393">
    <property type="entry name" value="START-like_dom_sf"/>
</dbReference>
<sequence length="466" mass="49393">MLWNRTQSHFFALEPHQLWDVLKDPSTLPRWNRAVAALVPRGEETGPGTELDQVPNPPLFGAIHSRTAPPATITRYEEGRALAWRQPQPGGGLIVSWEIDSEAGGTRLTQIVCVAGPGSPVFVKAAARPLASRFAENCARLYTLAGGVPSTGHKVVIAGGNGCLGRALAADLLCRGHEIAILTRNPLPDSPFRQVAWDGSSTGSWAAELESGGGPISLVNLAGKLVDCRPTADNIEALRDSRVSPTRLLVRASRELSTPLTHWVQASTTAIYGDAHDAQLSEDSPLPLGADALEQMTGVALPWEQAAQGANSGSLHLLRTSIVLAQESPAFDRLALLARAGLGGKVGNGKQWVSWIHLADWLRVVRACLGLEPGLDVPDGPVVASAPHPVTNQELMHELRTRLAPGPLKKHSLATPTPLVRIGAAALRTDPALGLTGRHVTSHVLAEIGFEFAQPALSPALDELLG</sequence>
<name>A0A839QIH2_9MICC</name>
<accession>A0A839QIH2</accession>
<evidence type="ECO:0000313" key="2">
    <source>
        <dbReference type="EMBL" id="MBB2994544.1"/>
    </source>
</evidence>
<reference evidence="2 3" key="1">
    <citation type="submission" date="2020-08" db="EMBL/GenBank/DDBJ databases">
        <title>Sequencing the genomes of 1000 actinobacteria strains.</title>
        <authorList>
            <person name="Klenk H.-P."/>
        </authorList>
    </citation>
    <scope>NUCLEOTIDE SEQUENCE [LARGE SCALE GENOMIC DNA]</scope>
    <source>
        <strain evidence="2 3">DSM 22826</strain>
    </source>
</reference>
<dbReference type="InterPro" id="IPR036291">
    <property type="entry name" value="NAD(P)-bd_dom_sf"/>
</dbReference>
<dbReference type="Pfam" id="PF10604">
    <property type="entry name" value="Polyketide_cyc2"/>
    <property type="match status" value="1"/>
</dbReference>
<comment type="caution">
    <text evidence="2">The sequence shown here is derived from an EMBL/GenBank/DDBJ whole genome shotgun (WGS) entry which is preliminary data.</text>
</comment>
<dbReference type="PANTHER" id="PTHR11092:SF0">
    <property type="entry name" value="EPIMERASE FAMILY PROTEIN SDR39U1"/>
    <property type="match status" value="1"/>
</dbReference>
<dbReference type="Proteomes" id="UP000523000">
    <property type="component" value="Unassembled WGS sequence"/>
</dbReference>
<dbReference type="PANTHER" id="PTHR11092">
    <property type="entry name" value="SUGAR NUCLEOTIDE EPIMERASE RELATED"/>
    <property type="match status" value="1"/>
</dbReference>
<dbReference type="RefSeq" id="WP_183509913.1">
    <property type="nucleotide sequence ID" value="NZ_BAABGK010000017.1"/>
</dbReference>
<proteinExistence type="predicted"/>
<dbReference type="InterPro" id="IPR019587">
    <property type="entry name" value="Polyketide_cyclase/dehydratase"/>
</dbReference>
<gene>
    <name evidence="2" type="ORF">E9229_000735</name>
</gene>
<dbReference type="EMBL" id="JACHVS010000001">
    <property type="protein sequence ID" value="MBB2994544.1"/>
    <property type="molecule type" value="Genomic_DNA"/>
</dbReference>
<feature type="domain" description="NAD-dependent epimerase/dehydratase" evidence="1">
    <location>
        <begin position="155"/>
        <end position="366"/>
    </location>
</feature>
<evidence type="ECO:0000259" key="1">
    <source>
        <dbReference type="Pfam" id="PF01370"/>
    </source>
</evidence>